<proteinExistence type="predicted"/>
<comment type="caution">
    <text evidence="6">The sequence shown here is derived from an EMBL/GenBank/DDBJ whole genome shotgun (WGS) entry which is preliminary data.</text>
</comment>
<sequence>MAYKYSDQGSVPFNPPLMDEEVENQEITKQDVYSILLLLLLYVIQGIPIGIRNAIPLVIHDRASYSSIALLSLTSLPYALKLLWAPILDFVYIQRLGKRKTWIIPTQFLCGLFLLYGSIDGKLDNWIGQDETVDTATLFIYFFIIYFLLATQDIAVDGWALTMLPPHLRIHSSTCNSAGQSLGINIAFMGFITLNSRDSCIRLYHFWNKICSLFGINYIPPDDNSIVPLVTLSGFCRFFGIIIILCTICVFFKRELDDKPILRDEVIELEFGTISQQDPYINEKNTQVLQSYKTLMKIIFLKPVRIMAFLLLTKKIFFSPEEPADLKLLGNGLPKDMFALARPILVPIEIIFPPIISIYINQYGASSVMLRGLYAHLLELIASTVFIVITGIYYKEERGRILRLLYYGVFISMLVFRQIVKMVINVADVAWFATVSDPKIGGTYMTLLNTFSNIGYLWPSSLAFLLVDPLG</sequence>
<dbReference type="EMBL" id="ACOU01000004">
    <property type="protein sequence ID" value="EKX72980.1"/>
    <property type="molecule type" value="Genomic_DNA"/>
</dbReference>
<evidence type="ECO:0000256" key="2">
    <source>
        <dbReference type="ARBA" id="ARBA00022692"/>
    </source>
</evidence>
<dbReference type="KEGG" id="beq:BEWA_015410"/>
<comment type="subcellular location">
    <subcellularLocation>
        <location evidence="1">Membrane</location>
        <topology evidence="1">Multi-pass membrane protein</topology>
    </subcellularLocation>
</comment>
<dbReference type="SUPFAM" id="SSF103473">
    <property type="entry name" value="MFS general substrate transporter"/>
    <property type="match status" value="1"/>
</dbReference>
<dbReference type="InterPro" id="IPR036259">
    <property type="entry name" value="MFS_trans_sf"/>
</dbReference>
<evidence type="ECO:0000313" key="6">
    <source>
        <dbReference type="EMBL" id="EKX72980.1"/>
    </source>
</evidence>
<feature type="transmembrane region" description="Helical" evidence="5">
    <location>
        <begin position="226"/>
        <end position="252"/>
    </location>
</feature>
<dbReference type="AlphaFoldDB" id="L1LCK5"/>
<reference evidence="6 7" key="1">
    <citation type="journal article" date="2012" name="BMC Genomics">
        <title>Comparative genomic analysis and phylogenetic position of Theileria equi.</title>
        <authorList>
            <person name="Kappmeyer L.S."/>
            <person name="Thiagarajan M."/>
            <person name="Herndon D.R."/>
            <person name="Ramsay J.D."/>
            <person name="Caler E."/>
            <person name="Djikeng A."/>
            <person name="Gillespie J.J."/>
            <person name="Lau A.O."/>
            <person name="Roalson E.H."/>
            <person name="Silva J.C."/>
            <person name="Silva M.G."/>
            <person name="Suarez C.E."/>
            <person name="Ueti M.W."/>
            <person name="Nene V.M."/>
            <person name="Mealey R.H."/>
            <person name="Knowles D.P."/>
            <person name="Brayton K.A."/>
        </authorList>
    </citation>
    <scope>NUCLEOTIDE SEQUENCE [LARGE SCALE GENOMIC DNA]</scope>
    <source>
        <strain evidence="6 7">WA</strain>
    </source>
</reference>
<dbReference type="InterPro" id="IPR024371">
    <property type="entry name" value="AcetylCoA_trans_1-like"/>
</dbReference>
<dbReference type="GO" id="GO:0008521">
    <property type="term" value="F:acetyl-CoA transmembrane transporter activity"/>
    <property type="evidence" value="ECO:0007669"/>
    <property type="project" value="InterPro"/>
</dbReference>
<dbReference type="VEuPathDB" id="PiroplasmaDB:BEWA_015410"/>
<feature type="transmembrane region" description="Helical" evidence="5">
    <location>
        <begin position="373"/>
        <end position="392"/>
    </location>
</feature>
<dbReference type="eggNOG" id="KOG3574">
    <property type="taxonomic scope" value="Eukaryota"/>
</dbReference>
<feature type="transmembrane region" description="Helical" evidence="5">
    <location>
        <begin position="101"/>
        <end position="119"/>
    </location>
</feature>
<accession>L1LCK5</accession>
<keyword evidence="3 5" id="KW-1133">Transmembrane helix</keyword>
<dbReference type="GO" id="GO:0016020">
    <property type="term" value="C:membrane"/>
    <property type="evidence" value="ECO:0007669"/>
    <property type="project" value="UniProtKB-SubCell"/>
</dbReference>
<dbReference type="InterPro" id="IPR004752">
    <property type="entry name" value="AmpG_permease/AT-1"/>
</dbReference>
<dbReference type="GeneID" id="15802644"/>
<feature type="transmembrane region" description="Helical" evidence="5">
    <location>
        <begin position="344"/>
        <end position="361"/>
    </location>
</feature>
<evidence type="ECO:0000256" key="1">
    <source>
        <dbReference type="ARBA" id="ARBA00004141"/>
    </source>
</evidence>
<evidence type="ECO:0000313" key="7">
    <source>
        <dbReference type="Proteomes" id="UP000031512"/>
    </source>
</evidence>
<evidence type="ECO:0008006" key="8">
    <source>
        <dbReference type="Google" id="ProtNLM"/>
    </source>
</evidence>
<dbReference type="OrthoDB" id="6415790at2759"/>
<dbReference type="STRING" id="1537102.L1LCK5"/>
<name>L1LCK5_THEEQ</name>
<keyword evidence="7" id="KW-1185">Reference proteome</keyword>
<organism evidence="6 7">
    <name type="scientific">Theileria equi strain WA</name>
    <dbReference type="NCBI Taxonomy" id="1537102"/>
    <lineage>
        <taxon>Eukaryota</taxon>
        <taxon>Sar</taxon>
        <taxon>Alveolata</taxon>
        <taxon>Apicomplexa</taxon>
        <taxon>Aconoidasida</taxon>
        <taxon>Piroplasmida</taxon>
        <taxon>Theileriidae</taxon>
        <taxon>Theileria</taxon>
    </lineage>
</organism>
<feature type="transmembrane region" description="Helical" evidence="5">
    <location>
        <begin position="444"/>
        <end position="467"/>
    </location>
</feature>
<feature type="transmembrane region" description="Helical" evidence="5">
    <location>
        <begin position="32"/>
        <end position="51"/>
    </location>
</feature>
<dbReference type="Pfam" id="PF13000">
    <property type="entry name" value="Acatn"/>
    <property type="match status" value="2"/>
</dbReference>
<evidence type="ECO:0000256" key="4">
    <source>
        <dbReference type="ARBA" id="ARBA00023136"/>
    </source>
</evidence>
<dbReference type="PANTHER" id="PTHR12778:SF9">
    <property type="entry name" value="ACETYL-COENZYME A TRANSPORTER 1"/>
    <property type="match status" value="1"/>
</dbReference>
<keyword evidence="4 5" id="KW-0472">Membrane</keyword>
<feature type="transmembrane region" description="Helical" evidence="5">
    <location>
        <begin position="63"/>
        <end position="80"/>
    </location>
</feature>
<dbReference type="RefSeq" id="XP_004832432.1">
    <property type="nucleotide sequence ID" value="XM_004832375.1"/>
</dbReference>
<dbReference type="GO" id="GO:0035348">
    <property type="term" value="P:acetyl-CoA transmembrane transport"/>
    <property type="evidence" value="ECO:0007669"/>
    <property type="project" value="InterPro"/>
</dbReference>
<gene>
    <name evidence="6" type="ORF">BEWA_015410</name>
</gene>
<protein>
    <recommendedName>
        <fullName evidence="8">Acetyl-coenzyme A transporter 1</fullName>
    </recommendedName>
</protein>
<feature type="transmembrane region" description="Helical" evidence="5">
    <location>
        <begin position="203"/>
        <end position="220"/>
    </location>
</feature>
<keyword evidence="2 5" id="KW-0812">Transmembrane</keyword>
<dbReference type="Proteomes" id="UP000031512">
    <property type="component" value="Unassembled WGS sequence"/>
</dbReference>
<evidence type="ECO:0000256" key="5">
    <source>
        <dbReference type="SAM" id="Phobius"/>
    </source>
</evidence>
<dbReference type="PANTHER" id="PTHR12778">
    <property type="entry name" value="SOLUTE CARRIER FAMILY 33 ACETYL-COA TRANSPORTER -RELATED"/>
    <property type="match status" value="1"/>
</dbReference>
<feature type="transmembrane region" description="Helical" evidence="5">
    <location>
        <begin position="139"/>
        <end position="161"/>
    </location>
</feature>
<evidence type="ECO:0000256" key="3">
    <source>
        <dbReference type="ARBA" id="ARBA00022989"/>
    </source>
</evidence>
<feature type="transmembrane region" description="Helical" evidence="5">
    <location>
        <begin position="404"/>
        <end position="424"/>
    </location>
</feature>